<organism evidence="9 10">
    <name type="scientific">Neglectibacter timonensis</name>
    <dbReference type="NCBI Taxonomy" id="1776382"/>
    <lineage>
        <taxon>Bacteria</taxon>
        <taxon>Bacillati</taxon>
        <taxon>Bacillota</taxon>
        <taxon>Clostridia</taxon>
        <taxon>Eubacteriales</taxon>
        <taxon>Oscillospiraceae</taxon>
        <taxon>Neglectibacter</taxon>
    </lineage>
</organism>
<feature type="transmembrane region" description="Helical" evidence="7">
    <location>
        <begin position="351"/>
        <end position="378"/>
    </location>
</feature>
<evidence type="ECO:0000313" key="9">
    <source>
        <dbReference type="EMBL" id="MCQ4839492.1"/>
    </source>
</evidence>
<dbReference type="RefSeq" id="WP_066864963.1">
    <property type="nucleotide sequence ID" value="NZ_CABKVV010000014.1"/>
</dbReference>
<dbReference type="PANTHER" id="PTHR30572">
    <property type="entry name" value="MEMBRANE COMPONENT OF TRANSPORTER-RELATED"/>
    <property type="match status" value="1"/>
</dbReference>
<keyword evidence="5 7" id="KW-0472">Membrane</keyword>
<evidence type="ECO:0000256" key="7">
    <source>
        <dbReference type="SAM" id="Phobius"/>
    </source>
</evidence>
<protein>
    <submittedName>
        <fullName evidence="9">ABC transporter permease</fullName>
    </submittedName>
</protein>
<name>A0ABT1RXS6_9FIRM</name>
<evidence type="ECO:0000313" key="10">
    <source>
        <dbReference type="Proteomes" id="UP001524473"/>
    </source>
</evidence>
<dbReference type="GeneID" id="90532763"/>
<keyword evidence="3 7" id="KW-0812">Transmembrane</keyword>
<evidence type="ECO:0000256" key="4">
    <source>
        <dbReference type="ARBA" id="ARBA00022989"/>
    </source>
</evidence>
<comment type="caution">
    <text evidence="9">The sequence shown here is derived from an EMBL/GenBank/DDBJ whole genome shotgun (WGS) entry which is preliminary data.</text>
</comment>
<sequence>MLKKTYRAFLVLGMAVGVVAGIFFLCSVQRQIADNAETAEIRRKNEQNAKIYLSPKEVKKNTLFALHTMLPKEFEAADGLIPEGWQSAPVAESTGTPPAVTANHTTIPDVSVLYSTPDFFAVKGMEPPEGDWETGPDTCAASTAFLETYGLHLEASPVVEVDGRRLRITSAFEAAALESPLDSLLTPQSTALLLLLPYEPALQRQELHVAYIDIRKPDGLSIEDFESRLSRLQERLNAQFSTADTVFHAETDADIYESSRVPSGDAMIFSGIFLLAFLGEFLAGVNMMSLASAGILESKQKIGLKLAVGASYSAVFREFLGELTLICAKGLLLGAAVSAVLVYSINNYMGSFLFLFNSTTIFLAAAVIFCACFAAAYFPFRYILKQQPAYLLRQE</sequence>
<evidence type="ECO:0000259" key="8">
    <source>
        <dbReference type="Pfam" id="PF02687"/>
    </source>
</evidence>
<dbReference type="Proteomes" id="UP001524473">
    <property type="component" value="Unassembled WGS sequence"/>
</dbReference>
<evidence type="ECO:0000256" key="1">
    <source>
        <dbReference type="ARBA" id="ARBA00004651"/>
    </source>
</evidence>
<dbReference type="InterPro" id="IPR050250">
    <property type="entry name" value="Macrolide_Exporter_MacB"/>
</dbReference>
<proteinExistence type="inferred from homology"/>
<accession>A0ABT1RXS6</accession>
<comment type="similarity">
    <text evidence="6">Belongs to the ABC-4 integral membrane protein family.</text>
</comment>
<evidence type="ECO:0000256" key="3">
    <source>
        <dbReference type="ARBA" id="ARBA00022692"/>
    </source>
</evidence>
<feature type="domain" description="ABC3 transporter permease C-terminal" evidence="8">
    <location>
        <begin position="274"/>
        <end position="388"/>
    </location>
</feature>
<evidence type="ECO:0000256" key="2">
    <source>
        <dbReference type="ARBA" id="ARBA00022475"/>
    </source>
</evidence>
<feature type="transmembrane region" description="Helical" evidence="7">
    <location>
        <begin position="267"/>
        <end position="296"/>
    </location>
</feature>
<dbReference type="EMBL" id="JANFZH010000010">
    <property type="protein sequence ID" value="MCQ4839492.1"/>
    <property type="molecule type" value="Genomic_DNA"/>
</dbReference>
<gene>
    <name evidence="9" type="ORF">NE695_06115</name>
</gene>
<reference evidence="9 10" key="1">
    <citation type="submission" date="2022-06" db="EMBL/GenBank/DDBJ databases">
        <title>Isolation of gut microbiota from human fecal samples.</title>
        <authorList>
            <person name="Pamer E.G."/>
            <person name="Barat B."/>
            <person name="Waligurski E."/>
            <person name="Medina S."/>
            <person name="Paddock L."/>
            <person name="Mostad J."/>
        </authorList>
    </citation>
    <scope>NUCLEOTIDE SEQUENCE [LARGE SCALE GENOMIC DNA]</scope>
    <source>
        <strain evidence="9 10">DFI.9.73</strain>
    </source>
</reference>
<dbReference type="InterPro" id="IPR003838">
    <property type="entry name" value="ABC3_permease_C"/>
</dbReference>
<dbReference type="Pfam" id="PF02687">
    <property type="entry name" value="FtsX"/>
    <property type="match status" value="1"/>
</dbReference>
<keyword evidence="2" id="KW-1003">Cell membrane</keyword>
<dbReference type="PANTHER" id="PTHR30572:SF4">
    <property type="entry name" value="ABC TRANSPORTER PERMEASE YTRF"/>
    <property type="match status" value="1"/>
</dbReference>
<keyword evidence="10" id="KW-1185">Reference proteome</keyword>
<feature type="transmembrane region" description="Helical" evidence="7">
    <location>
        <begin position="323"/>
        <end position="345"/>
    </location>
</feature>
<evidence type="ECO:0000256" key="6">
    <source>
        <dbReference type="ARBA" id="ARBA00038076"/>
    </source>
</evidence>
<keyword evidence="4 7" id="KW-1133">Transmembrane helix</keyword>
<comment type="subcellular location">
    <subcellularLocation>
        <location evidence="1">Cell membrane</location>
        <topology evidence="1">Multi-pass membrane protein</topology>
    </subcellularLocation>
</comment>
<evidence type="ECO:0000256" key="5">
    <source>
        <dbReference type="ARBA" id="ARBA00023136"/>
    </source>
</evidence>